<evidence type="ECO:0000259" key="1">
    <source>
        <dbReference type="Pfam" id="PF08940"/>
    </source>
</evidence>
<dbReference type="Gene3D" id="2.30.30.440">
    <property type="entry name" value="Domain of unknown function DUF1918"/>
    <property type="match status" value="1"/>
</dbReference>
<sequence>MKANNGDWVIVRGHQVGEADRKARILEIHGANGAPPYVVEWDDGHVSTFFPAADAVIERHSATRPPG</sequence>
<dbReference type="Proteomes" id="UP000323380">
    <property type="component" value="Unassembled WGS sequence"/>
</dbReference>
<proteinExistence type="predicted"/>
<dbReference type="EMBL" id="VSFG01000005">
    <property type="protein sequence ID" value="TYB43914.1"/>
    <property type="molecule type" value="Genomic_DNA"/>
</dbReference>
<dbReference type="SUPFAM" id="SSF50118">
    <property type="entry name" value="Cell growth inhibitor/plasmid maintenance toxic component"/>
    <property type="match status" value="1"/>
</dbReference>
<dbReference type="AlphaFoldDB" id="A0A5D0NHT4"/>
<dbReference type="Pfam" id="PF08940">
    <property type="entry name" value="DUF1918"/>
    <property type="match status" value="1"/>
</dbReference>
<name>A0A5D0NHT4_9ACTN</name>
<dbReference type="InterPro" id="IPR015035">
    <property type="entry name" value="DUF1918"/>
</dbReference>
<gene>
    <name evidence="2" type="ORF">FXF69_23370</name>
</gene>
<feature type="domain" description="DUF1918" evidence="1">
    <location>
        <begin position="1"/>
        <end position="57"/>
    </location>
</feature>
<reference evidence="2 3" key="1">
    <citation type="submission" date="2019-08" db="EMBL/GenBank/DDBJ databases">
        <title>Actinomadura sp. nov. CYP1-5 isolated from mountain soil.</title>
        <authorList>
            <person name="Songsumanus A."/>
            <person name="Kuncharoen N."/>
            <person name="Kudo T."/>
            <person name="Yuki M."/>
            <person name="Igarashi Y."/>
            <person name="Tanasupawat S."/>
        </authorList>
    </citation>
    <scope>NUCLEOTIDE SEQUENCE [LARGE SCALE GENOMIC DNA]</scope>
    <source>
        <strain evidence="2 3">JCM 14158</strain>
    </source>
</reference>
<dbReference type="STRING" id="1220554.GCA_001552135_05045"/>
<organism evidence="2 3">
    <name type="scientific">Actinomadura chibensis</name>
    <dbReference type="NCBI Taxonomy" id="392828"/>
    <lineage>
        <taxon>Bacteria</taxon>
        <taxon>Bacillati</taxon>
        <taxon>Actinomycetota</taxon>
        <taxon>Actinomycetes</taxon>
        <taxon>Streptosporangiales</taxon>
        <taxon>Thermomonosporaceae</taxon>
        <taxon>Actinomadura</taxon>
    </lineage>
</organism>
<evidence type="ECO:0000313" key="3">
    <source>
        <dbReference type="Proteomes" id="UP000323380"/>
    </source>
</evidence>
<keyword evidence="3" id="KW-1185">Reference proteome</keyword>
<comment type="caution">
    <text evidence="2">The sequence shown here is derived from an EMBL/GenBank/DDBJ whole genome shotgun (WGS) entry which is preliminary data.</text>
</comment>
<evidence type="ECO:0000313" key="2">
    <source>
        <dbReference type="EMBL" id="TYB43914.1"/>
    </source>
</evidence>
<accession>A0A5D0NHT4</accession>
<protein>
    <submittedName>
        <fullName evidence="2">DUF1918 domain-containing protein</fullName>
    </submittedName>
</protein>
<dbReference type="RefSeq" id="WP_067896140.1">
    <property type="nucleotide sequence ID" value="NZ_VSFG01000005.1"/>
</dbReference>